<dbReference type="InterPro" id="IPR003593">
    <property type="entry name" value="AAA+_ATPase"/>
</dbReference>
<evidence type="ECO:0000313" key="12">
    <source>
        <dbReference type="EMBL" id="SBT21423.1"/>
    </source>
</evidence>
<dbReference type="PROSITE" id="PS00211">
    <property type="entry name" value="ABC_TRANSPORTER_1"/>
    <property type="match status" value="1"/>
</dbReference>
<evidence type="ECO:0000256" key="5">
    <source>
        <dbReference type="ARBA" id="ARBA00022741"/>
    </source>
</evidence>
<comment type="similarity">
    <text evidence="2">Belongs to the ABC transporter superfamily.</text>
</comment>
<evidence type="ECO:0000256" key="1">
    <source>
        <dbReference type="ARBA" id="ARBA00004417"/>
    </source>
</evidence>
<evidence type="ECO:0000256" key="3">
    <source>
        <dbReference type="ARBA" id="ARBA00022448"/>
    </source>
</evidence>
<dbReference type="NCBIfam" id="TIGR01727">
    <property type="entry name" value="oligo_HPY"/>
    <property type="match status" value="1"/>
</dbReference>
<evidence type="ECO:0000256" key="9">
    <source>
        <dbReference type="ARBA" id="ARBA00047356"/>
    </source>
</evidence>
<evidence type="ECO:0000256" key="4">
    <source>
        <dbReference type="ARBA" id="ARBA00022475"/>
    </source>
</evidence>
<comment type="subcellular location">
    <subcellularLocation>
        <location evidence="1">Cell inner membrane</location>
        <topology evidence="1">Peripheral membrane protein</topology>
    </subcellularLocation>
</comment>
<keyword evidence="3" id="KW-0813">Transport</keyword>
<evidence type="ECO:0000256" key="7">
    <source>
        <dbReference type="ARBA" id="ARBA00023136"/>
    </source>
</evidence>
<reference evidence="11 14" key="2">
    <citation type="submission" date="2016-06" db="EMBL/GenBank/DDBJ databases">
        <authorList>
            <person name="Kjaerup R.B."/>
            <person name="Dalgaard T.S."/>
            <person name="Juul-Madsen H.R."/>
        </authorList>
    </citation>
    <scope>NUCLEOTIDE SEQUENCE [LARGE SCALE GENOMIC DNA]</scope>
    <source>
        <strain evidence="11 14">CECT 5115</strain>
    </source>
</reference>
<evidence type="ECO:0000313" key="11">
    <source>
        <dbReference type="EMBL" id="SBT16375.1"/>
    </source>
</evidence>
<dbReference type="EMBL" id="FLRB01000012">
    <property type="protein sequence ID" value="SBT21423.1"/>
    <property type="molecule type" value="Genomic_DNA"/>
</dbReference>
<dbReference type="FunFam" id="3.40.50.300:FF:000016">
    <property type="entry name" value="Oligopeptide ABC transporter ATP-binding component"/>
    <property type="match status" value="1"/>
</dbReference>
<sequence length="334" mass="36949">MSLLSVNGLSVKFKQRREDLVALHDVSLSLERGERLAIVGESGAGKSLLGYAIVNLLMKPGFIAEGSIKLDDRELTRLSSKQWQEIRGKKIAMIFQDPMVTLNPVLSVGDQMVEAIRSHTRINYSDAKKLAIEKLVHVRIAAPAQRFDQYPHELSGGMRQRVIIAIALLLAPEIIIADEPTTALDVTIQAEILQLLKQICADNGVALILITHDFGVVSRIAERTLVMYAGRIVEQGPTLEIINDPQHPYTQGLLNALPQMALPGQRLNQIQGNMPPLNDQPSGCAFHPRCPYAEDKCRQQPPNFIFSGVSTVACYAIEDMLQAFEPLREENADD</sequence>
<dbReference type="GO" id="GO:0015833">
    <property type="term" value="P:peptide transport"/>
    <property type="evidence" value="ECO:0007669"/>
    <property type="project" value="InterPro"/>
</dbReference>
<evidence type="ECO:0000313" key="13">
    <source>
        <dbReference type="Proteomes" id="UP000092840"/>
    </source>
</evidence>
<dbReference type="GO" id="GO:0005524">
    <property type="term" value="F:ATP binding"/>
    <property type="evidence" value="ECO:0007669"/>
    <property type="project" value="UniProtKB-KW"/>
</dbReference>
<protein>
    <recommendedName>
        <fullName evidence="8">ABC-type dipeptide transporter</fullName>
        <ecNumber evidence="8">7.4.2.9</ecNumber>
    </recommendedName>
</protein>
<dbReference type="GO" id="GO:0005886">
    <property type="term" value="C:plasma membrane"/>
    <property type="evidence" value="ECO:0007669"/>
    <property type="project" value="UniProtKB-SubCell"/>
</dbReference>
<evidence type="ECO:0000256" key="8">
    <source>
        <dbReference type="ARBA" id="ARBA00038852"/>
    </source>
</evidence>
<dbReference type="RefSeq" id="WP_067031182.1">
    <property type="nucleotide sequence ID" value="NZ_FLRA01000002.1"/>
</dbReference>
<dbReference type="InterPro" id="IPR003439">
    <property type="entry name" value="ABC_transporter-like_ATP-bd"/>
</dbReference>
<dbReference type="PANTHER" id="PTHR43297:SF2">
    <property type="entry name" value="DIPEPTIDE TRANSPORT ATP-BINDING PROTEIN DPPD"/>
    <property type="match status" value="1"/>
</dbReference>
<keyword evidence="6 11" id="KW-0067">ATP-binding</keyword>
<dbReference type="CDD" id="cd03257">
    <property type="entry name" value="ABC_NikE_OppD_transporters"/>
    <property type="match status" value="1"/>
</dbReference>
<proteinExistence type="inferred from homology"/>
<evidence type="ECO:0000256" key="6">
    <source>
        <dbReference type="ARBA" id="ARBA00022840"/>
    </source>
</evidence>
<dbReference type="InterPro" id="IPR013563">
    <property type="entry name" value="Oligopep_ABC_C"/>
</dbReference>
<dbReference type="Pfam" id="PF00005">
    <property type="entry name" value="ABC_tran"/>
    <property type="match status" value="1"/>
</dbReference>
<dbReference type="Proteomes" id="UP000092840">
    <property type="component" value="Unassembled WGS sequence"/>
</dbReference>
<dbReference type="Proteomes" id="UP000092871">
    <property type="component" value="Unassembled WGS sequence"/>
</dbReference>
<accession>A0A1C3JML6</accession>
<dbReference type="PROSITE" id="PS50893">
    <property type="entry name" value="ABC_TRANSPORTER_2"/>
    <property type="match status" value="1"/>
</dbReference>
<dbReference type="Pfam" id="PF08352">
    <property type="entry name" value="oligo_HPY"/>
    <property type="match status" value="1"/>
</dbReference>
<evidence type="ECO:0000256" key="2">
    <source>
        <dbReference type="ARBA" id="ARBA00005417"/>
    </source>
</evidence>
<dbReference type="EMBL" id="FLRA01000002">
    <property type="protein sequence ID" value="SBT16375.1"/>
    <property type="molecule type" value="Genomic_DNA"/>
</dbReference>
<dbReference type="OrthoDB" id="9784450at2"/>
<dbReference type="InterPro" id="IPR017871">
    <property type="entry name" value="ABC_transporter-like_CS"/>
</dbReference>
<dbReference type="GO" id="GO:0055085">
    <property type="term" value="P:transmembrane transport"/>
    <property type="evidence" value="ECO:0007669"/>
    <property type="project" value="UniProtKB-ARBA"/>
</dbReference>
<feature type="domain" description="ABC transporter" evidence="10">
    <location>
        <begin position="6"/>
        <end position="254"/>
    </location>
</feature>
<name>A0A1C3JML6_9GAMM</name>
<dbReference type="AlphaFoldDB" id="A0A1C3JML6"/>
<dbReference type="InterPro" id="IPR027417">
    <property type="entry name" value="P-loop_NTPase"/>
</dbReference>
<dbReference type="SUPFAM" id="SSF52540">
    <property type="entry name" value="P-loop containing nucleoside triphosphate hydrolases"/>
    <property type="match status" value="1"/>
</dbReference>
<comment type="catalytic activity">
    <reaction evidence="9">
        <text>a dipeptide(out) + ATP + H2O = a dipeptide(in) + ADP + phosphate + H(+)</text>
        <dbReference type="Rhea" id="RHEA:23120"/>
        <dbReference type="ChEBI" id="CHEBI:15377"/>
        <dbReference type="ChEBI" id="CHEBI:15378"/>
        <dbReference type="ChEBI" id="CHEBI:30616"/>
        <dbReference type="ChEBI" id="CHEBI:43474"/>
        <dbReference type="ChEBI" id="CHEBI:90799"/>
        <dbReference type="ChEBI" id="CHEBI:456216"/>
        <dbReference type="EC" id="7.4.2.9"/>
    </reaction>
</comment>
<dbReference type="PANTHER" id="PTHR43297">
    <property type="entry name" value="OLIGOPEPTIDE TRANSPORT ATP-BINDING PROTEIN APPD"/>
    <property type="match status" value="1"/>
</dbReference>
<gene>
    <name evidence="11" type="primary">oppD_1</name>
    <name evidence="11" type="ORF">MGA5115_00456</name>
    <name evidence="12" type="ORF">MGA5116_02017</name>
</gene>
<keyword evidence="13" id="KW-1185">Reference proteome</keyword>
<reference evidence="12 13" key="1">
    <citation type="submission" date="2016-06" db="EMBL/GenBank/DDBJ databases">
        <authorList>
            <person name="Rodrigo-Torres L."/>
            <person name="Arahal D.R."/>
        </authorList>
    </citation>
    <scope>NUCLEOTIDE SEQUENCE [LARGE SCALE GENOMIC DNA]</scope>
    <source>
        <strain evidence="12 13">CECT 5116</strain>
    </source>
</reference>
<dbReference type="Gene3D" id="3.40.50.300">
    <property type="entry name" value="P-loop containing nucleotide triphosphate hydrolases"/>
    <property type="match status" value="1"/>
</dbReference>
<organism evidence="11 14">
    <name type="scientific">Marinomonas gallaica</name>
    <dbReference type="NCBI Taxonomy" id="1806667"/>
    <lineage>
        <taxon>Bacteria</taxon>
        <taxon>Pseudomonadati</taxon>
        <taxon>Pseudomonadota</taxon>
        <taxon>Gammaproteobacteria</taxon>
        <taxon>Oceanospirillales</taxon>
        <taxon>Oceanospirillaceae</taxon>
        <taxon>Marinomonas</taxon>
    </lineage>
</organism>
<dbReference type="SMART" id="SM00382">
    <property type="entry name" value="AAA"/>
    <property type="match status" value="1"/>
</dbReference>
<evidence type="ECO:0000259" key="10">
    <source>
        <dbReference type="PROSITE" id="PS50893"/>
    </source>
</evidence>
<keyword evidence="7" id="KW-0472">Membrane</keyword>
<dbReference type="EC" id="7.4.2.9" evidence="8"/>
<keyword evidence="4" id="KW-1003">Cell membrane</keyword>
<keyword evidence="5" id="KW-0547">Nucleotide-binding</keyword>
<evidence type="ECO:0000313" key="14">
    <source>
        <dbReference type="Proteomes" id="UP000092871"/>
    </source>
</evidence>
<dbReference type="GO" id="GO:0016887">
    <property type="term" value="F:ATP hydrolysis activity"/>
    <property type="evidence" value="ECO:0007669"/>
    <property type="project" value="InterPro"/>
</dbReference>
<dbReference type="InterPro" id="IPR050388">
    <property type="entry name" value="ABC_Ni/Peptide_Import"/>
</dbReference>